<sequence length="198" mass="23190">MQKLALYTKDNLLLSRWESFLTNYEIKIIEDYEDLINLENSLLIVSSCVNLENEEFIISNILKKENKILFLERVPNLQKAKNWFALGIQGYGNSMMASVYLNSAIETIFSGYIWLLPEITTQLIKNINIEENENIDKIFKDLTKTEEKIAILIKNGYTNTQISEELEISINTIKTHIKHIYEKLKVNDRLSFINLFFK</sequence>
<dbReference type="CDD" id="cd06170">
    <property type="entry name" value="LuxR_C_like"/>
    <property type="match status" value="1"/>
</dbReference>
<dbReference type="SUPFAM" id="SSF46894">
    <property type="entry name" value="C-terminal effector domain of the bipartite response regulators"/>
    <property type="match status" value="1"/>
</dbReference>
<dbReference type="SMART" id="SM00421">
    <property type="entry name" value="HTH_LUXR"/>
    <property type="match status" value="1"/>
</dbReference>
<dbReference type="PROSITE" id="PS50043">
    <property type="entry name" value="HTH_LUXR_2"/>
    <property type="match status" value="1"/>
</dbReference>
<dbReference type="PANTHER" id="PTHR43214:SF37">
    <property type="entry name" value="TRANSCRIPTIONAL REGULATORY PROTEIN YDFI"/>
    <property type="match status" value="1"/>
</dbReference>
<dbReference type="PRINTS" id="PR00038">
    <property type="entry name" value="HTHLUXR"/>
</dbReference>
<dbReference type="RefSeq" id="WP_046997956.1">
    <property type="nucleotide sequence ID" value="NZ_JAIW01000019.1"/>
</dbReference>
<feature type="domain" description="HTH luxR-type" evidence="2">
    <location>
        <begin position="135"/>
        <end position="198"/>
    </location>
</feature>
<dbReference type="PANTHER" id="PTHR43214">
    <property type="entry name" value="TWO-COMPONENT RESPONSE REGULATOR"/>
    <property type="match status" value="1"/>
</dbReference>
<dbReference type="Pfam" id="PF00196">
    <property type="entry name" value="GerE"/>
    <property type="match status" value="1"/>
</dbReference>
<dbReference type="InterPro" id="IPR000792">
    <property type="entry name" value="Tscrpt_reg_LuxR_C"/>
</dbReference>
<evidence type="ECO:0000313" key="4">
    <source>
        <dbReference type="Proteomes" id="UP000035154"/>
    </source>
</evidence>
<comment type="caution">
    <text evidence="3">The sequence shown here is derived from an EMBL/GenBank/DDBJ whole genome shotgun (WGS) entry which is preliminary data.</text>
</comment>
<proteinExistence type="predicted"/>
<dbReference type="InterPro" id="IPR039420">
    <property type="entry name" value="WalR-like"/>
</dbReference>
<evidence type="ECO:0000259" key="2">
    <source>
        <dbReference type="PROSITE" id="PS50043"/>
    </source>
</evidence>
<evidence type="ECO:0000313" key="3">
    <source>
        <dbReference type="EMBL" id="KLE10908.1"/>
    </source>
</evidence>
<dbReference type="Gene3D" id="3.40.50.2300">
    <property type="match status" value="1"/>
</dbReference>
<keyword evidence="1" id="KW-0238">DNA-binding</keyword>
<dbReference type="PATRIC" id="fig|1447263.3.peg.603"/>
<dbReference type="GO" id="GO:0006355">
    <property type="term" value="P:regulation of DNA-templated transcription"/>
    <property type="evidence" value="ECO:0007669"/>
    <property type="project" value="InterPro"/>
</dbReference>
<name>A0A0G9L3E8_9BACT</name>
<dbReference type="AlphaFoldDB" id="A0A0G9L3E8"/>
<gene>
    <name evidence="3" type="ORF">AF80_03110</name>
</gene>
<organism evidence="3 4">
    <name type="scientific">Aliarcobacter butzleri L355</name>
    <dbReference type="NCBI Taxonomy" id="1447263"/>
    <lineage>
        <taxon>Bacteria</taxon>
        <taxon>Pseudomonadati</taxon>
        <taxon>Campylobacterota</taxon>
        <taxon>Epsilonproteobacteria</taxon>
        <taxon>Campylobacterales</taxon>
        <taxon>Arcobacteraceae</taxon>
        <taxon>Aliarcobacter</taxon>
    </lineage>
</organism>
<dbReference type="InterPro" id="IPR016032">
    <property type="entry name" value="Sig_transdc_resp-reg_C-effctor"/>
</dbReference>
<evidence type="ECO:0000256" key="1">
    <source>
        <dbReference type="ARBA" id="ARBA00023125"/>
    </source>
</evidence>
<accession>A0A0G9L3E8</accession>
<dbReference type="PROSITE" id="PS00622">
    <property type="entry name" value="HTH_LUXR_1"/>
    <property type="match status" value="1"/>
</dbReference>
<dbReference type="Proteomes" id="UP000035154">
    <property type="component" value="Unassembled WGS sequence"/>
</dbReference>
<protein>
    <submittedName>
        <fullName evidence="3">Regulator</fullName>
    </submittedName>
</protein>
<dbReference type="GO" id="GO:0003677">
    <property type="term" value="F:DNA binding"/>
    <property type="evidence" value="ECO:0007669"/>
    <property type="project" value="UniProtKB-KW"/>
</dbReference>
<dbReference type="EMBL" id="JAIW01000019">
    <property type="protein sequence ID" value="KLE10908.1"/>
    <property type="molecule type" value="Genomic_DNA"/>
</dbReference>
<reference evidence="3 4" key="1">
    <citation type="submission" date="2014-01" db="EMBL/GenBank/DDBJ databases">
        <title>Development of a Comparative Genomic Fingerprinting Assay for High Resolution Genotyping of Arcobacter butzleri.</title>
        <authorList>
            <person name="Webb A.L."/>
            <person name="Inglis G.D."/>
            <person name="Kruczkiewicz P."/>
            <person name="Selinger L.B."/>
            <person name="Taboada E.N."/>
        </authorList>
    </citation>
    <scope>NUCLEOTIDE SEQUENCE [LARGE SCALE GENOMIC DNA]</scope>
    <source>
        <strain evidence="3 4">L355</strain>
    </source>
</reference>